<accession>A0A1M6T7U4</accession>
<dbReference type="AlphaFoldDB" id="A0A1M6T7U4"/>
<proteinExistence type="predicted"/>
<keyword evidence="5" id="KW-1185">Reference proteome</keyword>
<keyword evidence="1" id="KW-0812">Transmembrane</keyword>
<evidence type="ECO:0000313" key="5">
    <source>
        <dbReference type="Proteomes" id="UP000650994"/>
    </source>
</evidence>
<name>A0A1M6T7U4_9FLAO</name>
<dbReference type="Proteomes" id="UP000650994">
    <property type="component" value="Unassembled WGS sequence"/>
</dbReference>
<reference evidence="4" key="3">
    <citation type="submission" date="2016-11" db="EMBL/GenBank/DDBJ databases">
        <authorList>
            <person name="Varghese N."/>
            <person name="Submissions S."/>
        </authorList>
    </citation>
    <scope>NUCLEOTIDE SEQUENCE [LARGE SCALE GENOMIC DNA]</scope>
    <source>
        <strain evidence="4">DSM 27989</strain>
    </source>
</reference>
<reference evidence="3" key="2">
    <citation type="submission" date="2016-11" db="EMBL/GenBank/DDBJ databases">
        <authorList>
            <person name="Jaros S."/>
            <person name="Januszkiewicz K."/>
            <person name="Wedrychowicz H."/>
        </authorList>
    </citation>
    <scope>NUCLEOTIDE SEQUENCE [LARGE SCALE GENOMIC DNA]</scope>
    <source>
        <strain evidence="3">DSM 27989</strain>
    </source>
</reference>
<evidence type="ECO:0008006" key="6">
    <source>
        <dbReference type="Google" id="ProtNLM"/>
    </source>
</evidence>
<gene>
    <name evidence="2" type="ORF">GCM10010984_10890</name>
    <name evidence="3" type="ORF">SAMN05443634_101301</name>
</gene>
<evidence type="ECO:0000313" key="4">
    <source>
        <dbReference type="Proteomes" id="UP000184120"/>
    </source>
</evidence>
<feature type="transmembrane region" description="Helical" evidence="1">
    <location>
        <begin position="67"/>
        <end position="89"/>
    </location>
</feature>
<sequence>MIKKFLLLGFSFVLMVTIFCVIHYAIVLQFNFSENPLIVPKMYLIIGLITLMIIQMGCFIKVKYPEYVGFSFMGGMIAKMAVVLALVVVNQEIKINIIQLIISYFVILLAEVLIFIRLINLKLKKV</sequence>
<dbReference type="Proteomes" id="UP000184120">
    <property type="component" value="Unassembled WGS sequence"/>
</dbReference>
<feature type="transmembrane region" description="Helical" evidence="1">
    <location>
        <begin position="7"/>
        <end position="30"/>
    </location>
</feature>
<dbReference type="EMBL" id="BMFL01000006">
    <property type="protein sequence ID" value="GGE95170.1"/>
    <property type="molecule type" value="Genomic_DNA"/>
</dbReference>
<dbReference type="EMBL" id="FRBH01000001">
    <property type="protein sequence ID" value="SHK53023.1"/>
    <property type="molecule type" value="Genomic_DNA"/>
</dbReference>
<feature type="transmembrane region" description="Helical" evidence="1">
    <location>
        <begin position="42"/>
        <end position="60"/>
    </location>
</feature>
<dbReference type="RefSeq" id="WP_143147214.1">
    <property type="nucleotide sequence ID" value="NZ_BMFL01000006.1"/>
</dbReference>
<protein>
    <recommendedName>
        <fullName evidence="6">ATP synthase protein I</fullName>
    </recommendedName>
</protein>
<dbReference type="OrthoDB" id="1448441at2"/>
<reference evidence="5" key="4">
    <citation type="journal article" date="2019" name="Int. J. Syst. Evol. Microbiol.">
        <title>The Global Catalogue of Microorganisms (GCM) 10K type strain sequencing project: providing services to taxonomists for standard genome sequencing and annotation.</title>
        <authorList>
            <consortium name="The Broad Institute Genomics Platform"/>
            <consortium name="The Broad Institute Genome Sequencing Center for Infectious Disease"/>
            <person name="Wu L."/>
            <person name="Ma J."/>
        </authorList>
    </citation>
    <scope>NUCLEOTIDE SEQUENCE [LARGE SCALE GENOMIC DNA]</scope>
    <source>
        <strain evidence="5">CGMCC 1.12707</strain>
    </source>
</reference>
<evidence type="ECO:0000256" key="1">
    <source>
        <dbReference type="SAM" id="Phobius"/>
    </source>
</evidence>
<feature type="transmembrane region" description="Helical" evidence="1">
    <location>
        <begin position="95"/>
        <end position="116"/>
    </location>
</feature>
<keyword evidence="1" id="KW-1133">Transmembrane helix</keyword>
<organism evidence="3 4">
    <name type="scientific">Chishuiella changwenlii</name>
    <dbReference type="NCBI Taxonomy" id="1434701"/>
    <lineage>
        <taxon>Bacteria</taxon>
        <taxon>Pseudomonadati</taxon>
        <taxon>Bacteroidota</taxon>
        <taxon>Flavobacteriia</taxon>
        <taxon>Flavobacteriales</taxon>
        <taxon>Weeksellaceae</taxon>
        <taxon>Chishuiella</taxon>
    </lineage>
</organism>
<dbReference type="STRING" id="1434701.SAMN05443634_101301"/>
<reference evidence="2" key="1">
    <citation type="journal article" date="2014" name="Int. J. Syst. Evol. Microbiol.">
        <title>Complete genome of a new Firmicutes species belonging to the dominant human colonic microbiota ('Ruminococcus bicirculans') reveals two chromosomes and a selective capacity to utilize plant glucans.</title>
        <authorList>
            <consortium name="NISC Comparative Sequencing Program"/>
            <person name="Wegmann U."/>
            <person name="Louis P."/>
            <person name="Goesmann A."/>
            <person name="Henrissat B."/>
            <person name="Duncan S.H."/>
            <person name="Flint H.J."/>
        </authorList>
    </citation>
    <scope>NUCLEOTIDE SEQUENCE</scope>
    <source>
        <strain evidence="2">CGMCC 1.12707</strain>
    </source>
</reference>
<keyword evidence="1" id="KW-0472">Membrane</keyword>
<reference evidence="2" key="5">
    <citation type="submission" date="2024-05" db="EMBL/GenBank/DDBJ databases">
        <authorList>
            <person name="Sun Q."/>
            <person name="Zhou Y."/>
        </authorList>
    </citation>
    <scope>NUCLEOTIDE SEQUENCE</scope>
    <source>
        <strain evidence="2">CGMCC 1.12707</strain>
    </source>
</reference>
<evidence type="ECO:0000313" key="2">
    <source>
        <dbReference type="EMBL" id="GGE95170.1"/>
    </source>
</evidence>
<evidence type="ECO:0000313" key="3">
    <source>
        <dbReference type="EMBL" id="SHK53023.1"/>
    </source>
</evidence>